<gene>
    <name evidence="1" type="ORF">AA314_03758</name>
</gene>
<evidence type="ECO:0000313" key="1">
    <source>
        <dbReference type="EMBL" id="AKJ02132.1"/>
    </source>
</evidence>
<dbReference type="KEGG" id="age:AA314_03758"/>
<reference evidence="1 2" key="1">
    <citation type="submission" date="2015-05" db="EMBL/GenBank/DDBJ databases">
        <title>Genome assembly of Archangium gephyra DSM 2261.</title>
        <authorList>
            <person name="Sharma G."/>
            <person name="Subramanian S."/>
        </authorList>
    </citation>
    <scope>NUCLEOTIDE SEQUENCE [LARGE SCALE GENOMIC DNA]</scope>
    <source>
        <strain evidence="1 2">DSM 2261</strain>
    </source>
</reference>
<evidence type="ECO:0000313" key="2">
    <source>
        <dbReference type="Proteomes" id="UP000035579"/>
    </source>
</evidence>
<organism evidence="1 2">
    <name type="scientific">Archangium gephyra</name>
    <dbReference type="NCBI Taxonomy" id="48"/>
    <lineage>
        <taxon>Bacteria</taxon>
        <taxon>Pseudomonadati</taxon>
        <taxon>Myxococcota</taxon>
        <taxon>Myxococcia</taxon>
        <taxon>Myxococcales</taxon>
        <taxon>Cystobacterineae</taxon>
        <taxon>Archangiaceae</taxon>
        <taxon>Archangium</taxon>
    </lineage>
</organism>
<dbReference type="Proteomes" id="UP000035579">
    <property type="component" value="Chromosome"/>
</dbReference>
<sequence length="58" mass="6124">MARTRGTLTFHLSREPGCLEPLRTSRLSGSCLSPTSPGICAPTWGASSGSARRLSHPN</sequence>
<name>A0AAC8TDM7_9BACT</name>
<accession>A0AAC8TDM7</accession>
<proteinExistence type="predicted"/>
<dbReference type="AlphaFoldDB" id="A0AAC8TDM7"/>
<dbReference type="EMBL" id="CP011509">
    <property type="protein sequence ID" value="AKJ02132.1"/>
    <property type="molecule type" value="Genomic_DNA"/>
</dbReference>
<protein>
    <submittedName>
        <fullName evidence="1">Uncharacterized protein</fullName>
    </submittedName>
</protein>